<keyword evidence="6 8" id="KW-0472">Membrane</keyword>
<organism evidence="9 10">
    <name type="scientific">Niveibacterium umoris</name>
    <dbReference type="NCBI Taxonomy" id="1193620"/>
    <lineage>
        <taxon>Bacteria</taxon>
        <taxon>Pseudomonadati</taxon>
        <taxon>Pseudomonadota</taxon>
        <taxon>Betaproteobacteria</taxon>
        <taxon>Rhodocyclales</taxon>
        <taxon>Rhodocyclaceae</taxon>
        <taxon>Niveibacterium</taxon>
    </lineage>
</organism>
<comment type="similarity">
    <text evidence="2 7">Belongs to the ExbD/TolR family.</text>
</comment>
<evidence type="ECO:0000256" key="3">
    <source>
        <dbReference type="ARBA" id="ARBA00022475"/>
    </source>
</evidence>
<accession>A0A840BMJ1</accession>
<dbReference type="GO" id="GO:0015031">
    <property type="term" value="P:protein transport"/>
    <property type="evidence" value="ECO:0007669"/>
    <property type="project" value="UniProtKB-KW"/>
</dbReference>
<dbReference type="GO" id="GO:0005886">
    <property type="term" value="C:plasma membrane"/>
    <property type="evidence" value="ECO:0007669"/>
    <property type="project" value="UniProtKB-SubCell"/>
</dbReference>
<evidence type="ECO:0000256" key="1">
    <source>
        <dbReference type="ARBA" id="ARBA00004162"/>
    </source>
</evidence>
<evidence type="ECO:0000256" key="6">
    <source>
        <dbReference type="ARBA" id="ARBA00023136"/>
    </source>
</evidence>
<sequence length="139" mass="15126">MAFGSFESEVGAPRAEINMVPLIDVMLVLLVIFMVTASVSQAVKLQLPRASTAPMQTPPDPLRIAIDAARQPHWNGEPITREALTERLTTLGRDKPESEIQLLADESVPYGDVAKLIADAAQAGLTRIQFVTKPDAIRH</sequence>
<keyword evidence="7" id="KW-0813">Transport</keyword>
<dbReference type="InterPro" id="IPR003400">
    <property type="entry name" value="ExbD"/>
</dbReference>
<proteinExistence type="inferred from homology"/>
<dbReference type="EMBL" id="JACIET010000002">
    <property type="protein sequence ID" value="MBB4013863.1"/>
    <property type="molecule type" value="Genomic_DNA"/>
</dbReference>
<dbReference type="PANTHER" id="PTHR30558:SF7">
    <property type="entry name" value="TOL-PAL SYSTEM PROTEIN TOLR"/>
    <property type="match status" value="1"/>
</dbReference>
<keyword evidence="7" id="KW-0653">Protein transport</keyword>
<keyword evidence="10" id="KW-1185">Reference proteome</keyword>
<dbReference type="PANTHER" id="PTHR30558">
    <property type="entry name" value="EXBD MEMBRANE COMPONENT OF PMF-DRIVEN MACROMOLECULE IMPORT SYSTEM"/>
    <property type="match status" value="1"/>
</dbReference>
<gene>
    <name evidence="9" type="ORF">GGR36_003209</name>
</gene>
<evidence type="ECO:0000313" key="9">
    <source>
        <dbReference type="EMBL" id="MBB4013863.1"/>
    </source>
</evidence>
<name>A0A840BMJ1_9RHOO</name>
<evidence type="ECO:0000256" key="5">
    <source>
        <dbReference type="ARBA" id="ARBA00022989"/>
    </source>
</evidence>
<keyword evidence="5 8" id="KW-1133">Transmembrane helix</keyword>
<evidence type="ECO:0000256" key="4">
    <source>
        <dbReference type="ARBA" id="ARBA00022692"/>
    </source>
</evidence>
<protein>
    <submittedName>
        <fullName evidence="9">Biopolymer transport protein ExbD</fullName>
    </submittedName>
</protein>
<feature type="transmembrane region" description="Helical" evidence="8">
    <location>
        <begin position="20"/>
        <end position="39"/>
    </location>
</feature>
<dbReference type="AlphaFoldDB" id="A0A840BMJ1"/>
<comment type="subcellular location">
    <subcellularLocation>
        <location evidence="1">Cell membrane</location>
        <topology evidence="1">Single-pass membrane protein</topology>
    </subcellularLocation>
    <subcellularLocation>
        <location evidence="7">Cell membrane</location>
        <topology evidence="7">Single-pass type II membrane protein</topology>
    </subcellularLocation>
</comment>
<dbReference type="Proteomes" id="UP000561045">
    <property type="component" value="Unassembled WGS sequence"/>
</dbReference>
<evidence type="ECO:0000256" key="8">
    <source>
        <dbReference type="SAM" id="Phobius"/>
    </source>
</evidence>
<reference evidence="9 10" key="1">
    <citation type="submission" date="2020-08" db="EMBL/GenBank/DDBJ databases">
        <title>Genomic Encyclopedia of Type Strains, Phase IV (KMG-IV): sequencing the most valuable type-strain genomes for metagenomic binning, comparative biology and taxonomic classification.</title>
        <authorList>
            <person name="Goeker M."/>
        </authorList>
    </citation>
    <scope>NUCLEOTIDE SEQUENCE [LARGE SCALE GENOMIC DNA]</scope>
    <source>
        <strain evidence="9 10">DSM 106739</strain>
    </source>
</reference>
<keyword evidence="4 7" id="KW-0812">Transmembrane</keyword>
<keyword evidence="3" id="KW-1003">Cell membrane</keyword>
<evidence type="ECO:0000313" key="10">
    <source>
        <dbReference type="Proteomes" id="UP000561045"/>
    </source>
</evidence>
<evidence type="ECO:0000256" key="7">
    <source>
        <dbReference type="RuleBase" id="RU003879"/>
    </source>
</evidence>
<dbReference type="GO" id="GO:0022857">
    <property type="term" value="F:transmembrane transporter activity"/>
    <property type="evidence" value="ECO:0007669"/>
    <property type="project" value="InterPro"/>
</dbReference>
<comment type="caution">
    <text evidence="9">The sequence shown here is derived from an EMBL/GenBank/DDBJ whole genome shotgun (WGS) entry which is preliminary data.</text>
</comment>
<dbReference type="Pfam" id="PF02472">
    <property type="entry name" value="ExbD"/>
    <property type="match status" value="1"/>
</dbReference>
<dbReference type="RefSeq" id="WP_183635777.1">
    <property type="nucleotide sequence ID" value="NZ_BAABLE010000005.1"/>
</dbReference>
<dbReference type="Gene3D" id="3.30.420.270">
    <property type="match status" value="1"/>
</dbReference>
<evidence type="ECO:0000256" key="2">
    <source>
        <dbReference type="ARBA" id="ARBA00005811"/>
    </source>
</evidence>